<dbReference type="NCBIfam" id="TIGR04183">
    <property type="entry name" value="Por_Secre_tail"/>
    <property type="match status" value="1"/>
</dbReference>
<reference evidence="2 3" key="1">
    <citation type="submission" date="2020-07" db="EMBL/GenBank/DDBJ databases">
        <title>Bacterium isolated from marine sediment.</title>
        <authorList>
            <person name="Shang D."/>
            <person name="Du Z.-J."/>
        </authorList>
    </citation>
    <scope>NUCLEOTIDE SEQUENCE [LARGE SCALE GENOMIC DNA]</scope>
    <source>
        <strain evidence="2 3">S7007</strain>
    </source>
</reference>
<keyword evidence="3" id="KW-1185">Reference proteome</keyword>
<dbReference type="Proteomes" id="UP000563906">
    <property type="component" value="Unassembled WGS sequence"/>
</dbReference>
<dbReference type="RefSeq" id="WP_182124095.1">
    <property type="nucleotide sequence ID" value="NZ_JACGLS010000001.1"/>
</dbReference>
<dbReference type="InterPro" id="IPR026444">
    <property type="entry name" value="Secre_tail"/>
</dbReference>
<comment type="caution">
    <text evidence="2">The sequence shown here is derived from an EMBL/GenBank/DDBJ whole genome shotgun (WGS) entry which is preliminary data.</text>
</comment>
<protein>
    <submittedName>
        <fullName evidence="2">T9SS type A sorting domain-containing protein</fullName>
    </submittedName>
</protein>
<dbReference type="EMBL" id="JACGLS010000001">
    <property type="protein sequence ID" value="MBA6155607.1"/>
    <property type="molecule type" value="Genomic_DNA"/>
</dbReference>
<organism evidence="2 3">
    <name type="scientific">Tenacibaculum pelagium</name>
    <dbReference type="NCBI Taxonomy" id="2759527"/>
    <lineage>
        <taxon>Bacteria</taxon>
        <taxon>Pseudomonadati</taxon>
        <taxon>Bacteroidota</taxon>
        <taxon>Flavobacteriia</taxon>
        <taxon>Flavobacteriales</taxon>
        <taxon>Flavobacteriaceae</taxon>
        <taxon>Tenacibaculum</taxon>
    </lineage>
</organism>
<accession>A0A839AM80</accession>
<evidence type="ECO:0000313" key="2">
    <source>
        <dbReference type="EMBL" id="MBA6155607.1"/>
    </source>
</evidence>
<proteinExistence type="predicted"/>
<evidence type="ECO:0000256" key="1">
    <source>
        <dbReference type="ARBA" id="ARBA00022729"/>
    </source>
</evidence>
<keyword evidence="1" id="KW-0732">Signal</keyword>
<name>A0A839AM80_9FLAO</name>
<evidence type="ECO:0000313" key="3">
    <source>
        <dbReference type="Proteomes" id="UP000563906"/>
    </source>
</evidence>
<dbReference type="AlphaFoldDB" id="A0A839AM80"/>
<gene>
    <name evidence="2" type="ORF">H3Z83_03595</name>
</gene>
<sequence length="667" mass="71485">MRYLHLKLNDKKQHSFFILVLVFCFYTATTIAQNLNFTLDTSTGHGDNEITETLMNSGDTYVLTVFHEGGAGSNIQDDAGKFYLSAQGTGGDYIISVTKNGALINFTLNSLDYDTIETGDVSLQNQSGDVIASQKTYATGSGPITITNATNGTGISSFNIISHSAFTTGGFNDFAFHNIDINIVSTVTWNGSTDNNWSSISNWSTNSIPAAGADITIPNSLTNYPTISSATTANSITIQSGASLVANAAVTGSVTYKRTLTGNWHLVSSPVNGETIQDLITNHTFAIQGGSNITMAPYNNGGTAWNYYTAASTGNITSGSGLSAKLASAGDFSFTGTLNTSNVTPAITQGGANNFNLVGNPFTSYITLGTFFSNNTGKFTEDTIWMWNQATNSYDLKMSGTDDAFEIAPGQGFFVSANANTTINFNANDQSHQTDTFQRSARTEINLIANENGKSKSTKIYFIEGTTKGFDNGYDGTAFSTSNKFALYSQLVTDNQGKNYAIQSLPLSDIENIAIPIGLNALAGKEIQFYISSNNLPNNTKVYLEDRLNNELVDITDTAHTITLKNDVNGIGQFYLRATSKKIDATIATSIEEVSIYKSAPNTLSIIGLQTEKSSLKIYSLMGQKVADQNFDSNGFSTVTIPSLATGIYVIELSSELGKTSRKITLE</sequence>